<dbReference type="GO" id="GO:0008076">
    <property type="term" value="C:voltage-gated potassium channel complex"/>
    <property type="evidence" value="ECO:0007669"/>
    <property type="project" value="InterPro"/>
</dbReference>
<keyword evidence="8" id="KW-0406">Ion transport</keyword>
<keyword evidence="4 11" id="KW-0812">Transmembrane</keyword>
<gene>
    <name evidence="13" type="ORF">GOCE00092_LOCUS24680</name>
</gene>
<evidence type="ECO:0000256" key="11">
    <source>
        <dbReference type="SAM" id="Phobius"/>
    </source>
</evidence>
<evidence type="ECO:0000256" key="7">
    <source>
        <dbReference type="ARBA" id="ARBA00022989"/>
    </source>
</evidence>
<comment type="subcellular location">
    <subcellularLocation>
        <location evidence="1">Membrane</location>
        <topology evidence="1">Multi-pass membrane protein</topology>
    </subcellularLocation>
</comment>
<feature type="transmembrane region" description="Helical" evidence="11">
    <location>
        <begin position="141"/>
        <end position="159"/>
    </location>
</feature>
<feature type="transmembrane region" description="Helical" evidence="11">
    <location>
        <begin position="94"/>
        <end position="120"/>
    </location>
</feature>
<dbReference type="GO" id="GO:0001508">
    <property type="term" value="P:action potential"/>
    <property type="evidence" value="ECO:0007669"/>
    <property type="project" value="TreeGrafter"/>
</dbReference>
<dbReference type="AlphaFoldDB" id="A0A7S1VPC1"/>
<dbReference type="Gene3D" id="1.10.287.70">
    <property type="match status" value="4"/>
</dbReference>
<keyword evidence="9 11" id="KW-0472">Membrane</keyword>
<sequence>MSETTPLLETNGNGADAPVAEETFREHVFEFLEARTPAGRVYERFTMFLIVINVFSFILATLFVEGYNEDYSKGEGICQQWCDTLWFGNNDDNYLSVLNIGSTSVLEIFTVVVFSIDYLCRIWTADLESSDYAGIWGRIKYLPTFYSVVDLASTLPFYVDSFALPNTDLAASQFLRMFRLFRMMRVEGRYDTALTMFDDVLYEQKDILGTALFVGVTTWIAVSSLYYLVERRSNDMIYCGAAPDYCGDPDEIDVSLCEIDAWGITDCSAAGCPPTDEYAEPCYNLYKSIPMASYYALLNLFGEFPLIDQHSVAGMVVGTIVAIVAVAVFALPAGIIGNGFEDLIERRRAAEAEATNGDDDGPRRETHITEGFVADASTTAGSIYNFMFARTTQAAEYFDDFINFLVVGAALTFMLDTVSEIESGAAHVAFDIFELFAVTIFTVEYILRIYSIKQDPKYAGLGGRVKFMWTFLMIVDLLTVAPFWIEIGITGQVVTPTTDTGNLGSTLVKTLRLLRLLRFEKYTHAFRSFDDVISDNIDVLAVTGFTAMLVWVFFAAILYFTERDNPDEEMAANYNNVPNAMWMTLLNLTGESPLAQYSVWGKIITGVLGLFATGLFGIPIGVLGAGFEEVVAEENEDDEDELNAEELARDATADGSNSVEKACYLFVNGAGSKAGQYFEIFIYILILLSIAVGIWQTVDGHEDDFGSLEWFSIVVFTIEFLIRFIGAPADPLFGGPESNGLFTRIRFIFSFYSIIDLFAILPFYYAIAFPAADETADLLRLGRLIRLLRLDKYVPSISLIDDVVRLKQKSLVVAGYAAGTLWILFSGLIYLTEHTDDVNEIDNVPLYGCYGNCTMEDRFQDYFDSWVYTGVHLTGDYPITTYTWPAKFVNFFMVIAAVGVVSVPSGLIANGFVTIVDSKTKAKSGEVVGGKAGDDWYEVRRRELATVDPPLSRWGPTMDKLQNEVNEYLNGSEDENGDVSWTPFARFSRIFIFTVIILNVVAVLVESVPEVDRAVGNQPGNFFDTFEFFSVVVFATEYALRLFCAPKNRNALYSSFIYATTFFGIVDFLSTAPWFIEQALIHSGVISEGGDSVMVFRVFRVFRVLQLEDFVVAFSMLDNVFRASKDVFKATGLLAVIIWVGCAALFYIFEENNPNWRSCDSSVPAHTEDPDFPGCYDFPSTSACNEVYDGLCEQKAFTNIPNALYFTAVFLGGEWGVIDFTWPGRFVCLFLCVAGIGLYAIPIGTLFDSFGAILGMGGDDEEEEDDEEK</sequence>
<feature type="domain" description="Ion transport" evidence="12">
    <location>
        <begin position="987"/>
        <end position="1251"/>
    </location>
</feature>
<feature type="transmembrane region" description="Helical" evidence="11">
    <location>
        <begin position="603"/>
        <end position="627"/>
    </location>
</feature>
<dbReference type="PANTHER" id="PTHR11537:SF254">
    <property type="entry name" value="POTASSIUM VOLTAGE-GATED CHANNEL PROTEIN SHAB"/>
    <property type="match status" value="1"/>
</dbReference>
<evidence type="ECO:0000256" key="4">
    <source>
        <dbReference type="ARBA" id="ARBA00022692"/>
    </source>
</evidence>
<organism evidence="13">
    <name type="scientific">Grammatophora oceanica</name>
    <dbReference type="NCBI Taxonomy" id="210454"/>
    <lineage>
        <taxon>Eukaryota</taxon>
        <taxon>Sar</taxon>
        <taxon>Stramenopiles</taxon>
        <taxon>Ochrophyta</taxon>
        <taxon>Bacillariophyta</taxon>
        <taxon>Fragilariophyceae</taxon>
        <taxon>Fragilariophycidae</taxon>
        <taxon>Rhabdonematales</taxon>
        <taxon>Grammatophoraceae</taxon>
        <taxon>Grammatophora</taxon>
    </lineage>
</organism>
<feature type="domain" description="Ion transport" evidence="12">
    <location>
        <begin position="40"/>
        <end position="346"/>
    </location>
</feature>
<accession>A0A7S1VPC1</accession>
<evidence type="ECO:0000256" key="3">
    <source>
        <dbReference type="ARBA" id="ARBA00022538"/>
    </source>
</evidence>
<protein>
    <recommendedName>
        <fullName evidence="12">Ion transport domain-containing protein</fullName>
    </recommendedName>
</protein>
<dbReference type="SUPFAM" id="SSF81324">
    <property type="entry name" value="Voltage-gated potassium channels"/>
    <property type="match status" value="4"/>
</dbReference>
<evidence type="ECO:0000256" key="1">
    <source>
        <dbReference type="ARBA" id="ARBA00004141"/>
    </source>
</evidence>
<feature type="transmembrane region" description="Helical" evidence="11">
    <location>
        <begin position="207"/>
        <end position="229"/>
    </location>
</feature>
<dbReference type="GO" id="GO:0005249">
    <property type="term" value="F:voltage-gated potassium channel activity"/>
    <property type="evidence" value="ECO:0007669"/>
    <property type="project" value="InterPro"/>
</dbReference>
<feature type="transmembrane region" description="Helical" evidence="11">
    <location>
        <begin position="397"/>
        <end position="415"/>
    </location>
</feature>
<evidence type="ECO:0000256" key="8">
    <source>
        <dbReference type="ARBA" id="ARBA00023065"/>
    </source>
</evidence>
<evidence type="ECO:0000256" key="10">
    <source>
        <dbReference type="ARBA" id="ARBA00023303"/>
    </source>
</evidence>
<feature type="transmembrane region" description="Helical" evidence="11">
    <location>
        <begin position="289"/>
        <end position="307"/>
    </location>
</feature>
<name>A0A7S1VPC1_9STRA</name>
<feature type="transmembrane region" description="Helical" evidence="11">
    <location>
        <begin position="313"/>
        <end position="337"/>
    </location>
</feature>
<reference evidence="13" key="1">
    <citation type="submission" date="2021-01" db="EMBL/GenBank/DDBJ databases">
        <authorList>
            <person name="Corre E."/>
            <person name="Pelletier E."/>
            <person name="Niang G."/>
            <person name="Scheremetjew M."/>
            <person name="Finn R."/>
            <person name="Kale V."/>
            <person name="Holt S."/>
            <person name="Cochrane G."/>
            <person name="Meng A."/>
            <person name="Brown T."/>
            <person name="Cohen L."/>
        </authorList>
    </citation>
    <scope>NUCLEOTIDE SEQUENCE</scope>
    <source>
        <strain evidence="13">CCMP 410</strain>
    </source>
</reference>
<feature type="transmembrane region" description="Helical" evidence="11">
    <location>
        <begin position="539"/>
        <end position="560"/>
    </location>
</feature>
<feature type="transmembrane region" description="Helical" evidence="11">
    <location>
        <begin position="45"/>
        <end position="64"/>
    </location>
</feature>
<dbReference type="EMBL" id="HBGK01046994">
    <property type="protein sequence ID" value="CAD9306699.1"/>
    <property type="molecule type" value="Transcribed_RNA"/>
</dbReference>
<feature type="domain" description="Ion transport" evidence="12">
    <location>
        <begin position="397"/>
        <end position="632"/>
    </location>
</feature>
<evidence type="ECO:0000313" key="13">
    <source>
        <dbReference type="EMBL" id="CAD9306699.1"/>
    </source>
</evidence>
<keyword evidence="7 11" id="KW-1133">Transmembrane helix</keyword>
<keyword evidence="3" id="KW-0633">Potassium transport</keyword>
<dbReference type="InterPro" id="IPR028325">
    <property type="entry name" value="VG_K_chnl"/>
</dbReference>
<dbReference type="InterPro" id="IPR005821">
    <property type="entry name" value="Ion_trans_dom"/>
</dbReference>
<proteinExistence type="predicted"/>
<keyword evidence="6" id="KW-0630">Potassium</keyword>
<feature type="transmembrane region" description="Helical" evidence="11">
    <location>
        <begin position="1028"/>
        <end position="1044"/>
    </location>
</feature>
<evidence type="ECO:0000256" key="2">
    <source>
        <dbReference type="ARBA" id="ARBA00022448"/>
    </source>
</evidence>
<keyword evidence="10" id="KW-0407">Ion channel</keyword>
<feature type="transmembrane region" description="Helical" evidence="11">
    <location>
        <begin position="467"/>
        <end position="485"/>
    </location>
</feature>
<feature type="transmembrane region" description="Helical" evidence="11">
    <location>
        <begin position="990"/>
        <end position="1008"/>
    </location>
</feature>
<feature type="transmembrane region" description="Helical" evidence="11">
    <location>
        <begin position="427"/>
        <end position="447"/>
    </location>
</feature>
<feature type="transmembrane region" description="Helical" evidence="11">
    <location>
        <begin position="811"/>
        <end position="831"/>
    </location>
</feature>
<feature type="transmembrane region" description="Helical" evidence="11">
    <location>
        <begin position="710"/>
        <end position="727"/>
    </location>
</feature>
<feature type="transmembrane region" description="Helical" evidence="11">
    <location>
        <begin position="747"/>
        <end position="767"/>
    </location>
</feature>
<feature type="transmembrane region" description="Helical" evidence="11">
    <location>
        <begin position="1226"/>
        <end position="1247"/>
    </location>
</feature>
<feature type="transmembrane region" description="Helical" evidence="11">
    <location>
        <begin position="1127"/>
        <end position="1149"/>
    </location>
</feature>
<feature type="domain" description="Ion transport" evidence="12">
    <location>
        <begin position="676"/>
        <end position="916"/>
    </location>
</feature>
<feature type="transmembrane region" description="Helical" evidence="11">
    <location>
        <begin position="891"/>
        <end position="913"/>
    </location>
</feature>
<evidence type="ECO:0000256" key="5">
    <source>
        <dbReference type="ARBA" id="ARBA00022826"/>
    </source>
</evidence>
<feature type="transmembrane region" description="Helical" evidence="11">
    <location>
        <begin position="680"/>
        <end position="698"/>
    </location>
</feature>
<dbReference type="PRINTS" id="PR00169">
    <property type="entry name" value="KCHANNEL"/>
</dbReference>
<evidence type="ECO:0000259" key="12">
    <source>
        <dbReference type="Pfam" id="PF00520"/>
    </source>
</evidence>
<dbReference type="Pfam" id="PF00520">
    <property type="entry name" value="Ion_trans"/>
    <property type="match status" value="4"/>
</dbReference>
<feature type="transmembrane region" description="Helical" evidence="11">
    <location>
        <begin position="1056"/>
        <end position="1076"/>
    </location>
</feature>
<keyword evidence="5" id="KW-0631">Potassium channel</keyword>
<evidence type="ECO:0000256" key="6">
    <source>
        <dbReference type="ARBA" id="ARBA00022958"/>
    </source>
</evidence>
<evidence type="ECO:0000256" key="9">
    <source>
        <dbReference type="ARBA" id="ARBA00023136"/>
    </source>
</evidence>
<keyword evidence="2" id="KW-0813">Transport</keyword>
<dbReference type="PANTHER" id="PTHR11537">
    <property type="entry name" value="VOLTAGE-GATED POTASSIUM CHANNEL"/>
    <property type="match status" value="1"/>
</dbReference>